<dbReference type="STRING" id="1693.BMIN_0304"/>
<name>A0A087BN09_9BIFI</name>
<reference evidence="1 2" key="1">
    <citation type="submission" date="2014-03" db="EMBL/GenBank/DDBJ databases">
        <title>Genomics of Bifidobacteria.</title>
        <authorList>
            <person name="Ventura M."/>
            <person name="Milani C."/>
            <person name="Lugli G.A."/>
        </authorList>
    </citation>
    <scope>NUCLEOTIDE SEQUENCE [LARGE SCALE GENOMIC DNA]</scope>
    <source>
        <strain evidence="1 2">LMG 11592</strain>
    </source>
</reference>
<gene>
    <name evidence="1" type="ORF">BMIN_0304</name>
</gene>
<organism evidence="1 2">
    <name type="scientific">Bifidobacterium minimum</name>
    <dbReference type="NCBI Taxonomy" id="1693"/>
    <lineage>
        <taxon>Bacteria</taxon>
        <taxon>Bacillati</taxon>
        <taxon>Actinomycetota</taxon>
        <taxon>Actinomycetes</taxon>
        <taxon>Bifidobacteriales</taxon>
        <taxon>Bifidobacteriaceae</taxon>
        <taxon>Bifidobacterium</taxon>
    </lineage>
</organism>
<dbReference type="AlphaFoldDB" id="A0A087BN09"/>
<evidence type="ECO:0000313" key="2">
    <source>
        <dbReference type="Proteomes" id="UP000029014"/>
    </source>
</evidence>
<accession>A0A087BN09</accession>
<evidence type="ECO:0000313" key="1">
    <source>
        <dbReference type="EMBL" id="KFI72409.1"/>
    </source>
</evidence>
<sequence>MGRAAGAIIVFAPSPSMTSAPVPGEISVRERGASDVVFLRPA</sequence>
<proteinExistence type="predicted"/>
<dbReference type="EMBL" id="JGZD01000009">
    <property type="protein sequence ID" value="KFI72409.1"/>
    <property type="molecule type" value="Genomic_DNA"/>
</dbReference>
<dbReference type="Proteomes" id="UP000029014">
    <property type="component" value="Unassembled WGS sequence"/>
</dbReference>
<protein>
    <submittedName>
        <fullName evidence="1">Uncharacterized protein</fullName>
    </submittedName>
</protein>
<keyword evidence="2" id="KW-1185">Reference proteome</keyword>
<comment type="caution">
    <text evidence="1">The sequence shown here is derived from an EMBL/GenBank/DDBJ whole genome shotgun (WGS) entry which is preliminary data.</text>
</comment>